<evidence type="ECO:0000256" key="2">
    <source>
        <dbReference type="ARBA" id="ARBA00022823"/>
    </source>
</evidence>
<dbReference type="GO" id="GO:0005960">
    <property type="term" value="C:glycine cleavage complex"/>
    <property type="evidence" value="ECO:0007669"/>
    <property type="project" value="InterPro"/>
</dbReference>
<dbReference type="Gene3D" id="2.40.50.100">
    <property type="match status" value="1"/>
</dbReference>
<dbReference type="InterPro" id="IPR011053">
    <property type="entry name" value="Single_hybrid_motif"/>
</dbReference>
<organism evidence="6 7">
    <name type="scientific">Tautonia sociabilis</name>
    <dbReference type="NCBI Taxonomy" id="2080755"/>
    <lineage>
        <taxon>Bacteria</taxon>
        <taxon>Pseudomonadati</taxon>
        <taxon>Planctomycetota</taxon>
        <taxon>Planctomycetia</taxon>
        <taxon>Isosphaerales</taxon>
        <taxon>Isosphaeraceae</taxon>
        <taxon>Tautonia</taxon>
    </lineage>
</organism>
<evidence type="ECO:0000256" key="1">
    <source>
        <dbReference type="ARBA" id="ARBA00009249"/>
    </source>
</evidence>
<reference evidence="6 7" key="2">
    <citation type="submission" date="2019-01" db="EMBL/GenBank/DDBJ databases">
        <title>Tautonia sociabilis, a novel thermotolerant planctomycete of Isosphaeraceae family, isolated from a 4000 m deep subterranean habitat.</title>
        <authorList>
            <person name="Kovaleva O.L."/>
            <person name="Elcheninov A.G."/>
            <person name="Van Heerden E."/>
            <person name="Toshchakov S.V."/>
            <person name="Novikov A."/>
            <person name="Bonch-Osmolovskaya E.A."/>
            <person name="Kublanov I.V."/>
        </authorList>
    </citation>
    <scope>NUCLEOTIDE SEQUENCE [LARGE SCALE GENOMIC DNA]</scope>
    <source>
        <strain evidence="6 7">GM2012</strain>
    </source>
</reference>
<sequence>MDPKDLKYTPSHEWVKVDGDVATIGISAFAVEQLTDLIMIDLAKAKPGTTLSAGDPFGEVESVKSVNDLYAPISGEVIEVNPAVEANVAAIGEDPFGSGWILKLRPSNAEAELAQLLDYDAYQKKIAEDAH</sequence>
<evidence type="ECO:0000256" key="4">
    <source>
        <dbReference type="PIRSR" id="PIRSR617453-50"/>
    </source>
</evidence>
<dbReference type="AlphaFoldDB" id="A0A432MP47"/>
<accession>A0A432MP47</accession>
<name>A0A432MP47_9BACT</name>
<protein>
    <recommendedName>
        <fullName evidence="3">Glycine cleavage system H protein</fullName>
    </recommendedName>
</protein>
<dbReference type="GO" id="GO:0009249">
    <property type="term" value="P:protein lipoylation"/>
    <property type="evidence" value="ECO:0007669"/>
    <property type="project" value="TreeGrafter"/>
</dbReference>
<dbReference type="PANTHER" id="PTHR11715">
    <property type="entry name" value="GLYCINE CLEAVAGE SYSTEM H PROTEIN"/>
    <property type="match status" value="1"/>
</dbReference>
<feature type="modified residue" description="N6-lipoyllysine" evidence="3 4">
    <location>
        <position position="64"/>
    </location>
</feature>
<comment type="caution">
    <text evidence="6">The sequence shown here is derived from an EMBL/GenBank/DDBJ whole genome shotgun (WGS) entry which is preliminary data.</text>
</comment>
<dbReference type="InterPro" id="IPR003016">
    <property type="entry name" value="2-oxoA_DH_lipoyl-BS"/>
</dbReference>
<comment type="subunit">
    <text evidence="3">The glycine cleavage system is composed of four proteins: P, T, L and H.</text>
</comment>
<gene>
    <name evidence="3 6" type="primary">gcvH</name>
    <name evidence="6" type="ORF">TsocGM_03595</name>
</gene>
<dbReference type="RefSeq" id="WP_126723946.1">
    <property type="nucleotide sequence ID" value="NZ_RYZH01000004.1"/>
</dbReference>
<evidence type="ECO:0000313" key="7">
    <source>
        <dbReference type="Proteomes" id="UP000280296"/>
    </source>
</evidence>
<evidence type="ECO:0000259" key="5">
    <source>
        <dbReference type="PROSITE" id="PS50968"/>
    </source>
</evidence>
<evidence type="ECO:0000256" key="3">
    <source>
        <dbReference type="HAMAP-Rule" id="MF_00272"/>
    </source>
</evidence>
<dbReference type="Proteomes" id="UP000280296">
    <property type="component" value="Unassembled WGS sequence"/>
</dbReference>
<dbReference type="HAMAP" id="MF_00272">
    <property type="entry name" value="GcvH"/>
    <property type="match status" value="1"/>
</dbReference>
<dbReference type="CDD" id="cd06848">
    <property type="entry name" value="GCS_H"/>
    <property type="match status" value="1"/>
</dbReference>
<dbReference type="InterPro" id="IPR000089">
    <property type="entry name" value="Biotin_lipoyl"/>
</dbReference>
<comment type="similarity">
    <text evidence="1 3">Belongs to the GcvH family.</text>
</comment>
<proteinExistence type="inferred from homology"/>
<evidence type="ECO:0000313" key="6">
    <source>
        <dbReference type="EMBL" id="RUL89211.1"/>
    </source>
</evidence>
<dbReference type="NCBIfam" id="NF002270">
    <property type="entry name" value="PRK01202.1"/>
    <property type="match status" value="1"/>
</dbReference>
<dbReference type="InterPro" id="IPR002930">
    <property type="entry name" value="GCV_H"/>
</dbReference>
<dbReference type="Pfam" id="PF01597">
    <property type="entry name" value="GCV_H"/>
    <property type="match status" value="1"/>
</dbReference>
<dbReference type="SUPFAM" id="SSF51230">
    <property type="entry name" value="Single hybrid motif"/>
    <property type="match status" value="1"/>
</dbReference>
<dbReference type="PANTHER" id="PTHR11715:SF3">
    <property type="entry name" value="GLYCINE CLEAVAGE SYSTEM H PROTEIN-RELATED"/>
    <property type="match status" value="1"/>
</dbReference>
<feature type="domain" description="Lipoyl-binding" evidence="5">
    <location>
        <begin position="21"/>
        <end position="105"/>
    </location>
</feature>
<dbReference type="PROSITE" id="PS00189">
    <property type="entry name" value="LIPOYL"/>
    <property type="match status" value="1"/>
</dbReference>
<dbReference type="InterPro" id="IPR017453">
    <property type="entry name" value="GCV_H_sub"/>
</dbReference>
<comment type="function">
    <text evidence="3">The glycine cleavage system catalyzes the degradation of glycine. The H protein shuttles the methylamine group of glycine from the P protein to the T protein.</text>
</comment>
<keyword evidence="7" id="KW-1185">Reference proteome</keyword>
<comment type="cofactor">
    <cofactor evidence="3">
        <name>(R)-lipoate</name>
        <dbReference type="ChEBI" id="CHEBI:83088"/>
    </cofactor>
    <text evidence="3">Binds 1 lipoyl cofactor covalently.</text>
</comment>
<dbReference type="NCBIfam" id="TIGR00527">
    <property type="entry name" value="gcvH"/>
    <property type="match status" value="1"/>
</dbReference>
<dbReference type="GO" id="GO:0019464">
    <property type="term" value="P:glycine decarboxylation via glycine cleavage system"/>
    <property type="evidence" value="ECO:0007669"/>
    <property type="project" value="UniProtKB-UniRule"/>
</dbReference>
<keyword evidence="2 3" id="KW-0450">Lipoyl</keyword>
<dbReference type="InterPro" id="IPR033753">
    <property type="entry name" value="GCV_H/Fam206"/>
</dbReference>
<dbReference type="PROSITE" id="PS50968">
    <property type="entry name" value="BIOTINYL_LIPOYL"/>
    <property type="match status" value="1"/>
</dbReference>
<dbReference type="GO" id="GO:0005829">
    <property type="term" value="C:cytosol"/>
    <property type="evidence" value="ECO:0007669"/>
    <property type="project" value="TreeGrafter"/>
</dbReference>
<reference evidence="6 7" key="1">
    <citation type="submission" date="2018-12" db="EMBL/GenBank/DDBJ databases">
        <authorList>
            <person name="Toschakov S.V."/>
        </authorList>
    </citation>
    <scope>NUCLEOTIDE SEQUENCE [LARGE SCALE GENOMIC DNA]</scope>
    <source>
        <strain evidence="6 7">GM2012</strain>
    </source>
</reference>
<dbReference type="OrthoDB" id="9796712at2"/>
<dbReference type="EMBL" id="RYZH01000004">
    <property type="protein sequence ID" value="RUL89211.1"/>
    <property type="molecule type" value="Genomic_DNA"/>
</dbReference>